<feature type="region of interest" description="Disordered" evidence="4">
    <location>
        <begin position="156"/>
        <end position="242"/>
    </location>
</feature>
<keyword evidence="7" id="KW-1185">Reference proteome</keyword>
<sequence length="373" mass="42278">MANMKGAANFRNQTACTGKQAFLPPKSPFPTVSPSYTDYGCIGSKGIPKLRDGHRHHQRTSSESFLIEEQPSWLDELLNEPETPVRRGGHRRSSSDSFAYFDAASMYPNVDSSGQEEFRQRNLGMMPQWGAQEFDYLKDVQRGNYYNAEAKPFTRPQIRGWDSGMNVVKNPSSLPHPNDKVVHPGSSCVSRESDASTSFNVAEKHEQEEPTQDLRGAAGKKEGSHAKHSQMETDSKRVKQQFAQRSRVRKLQYIAELERNVQALQAEGMEVSAELEFMDRQNIILDLENKALKSRVDSLAQEQLVKRLQQEMLEGEISRLRLLFQQQQQPAPLPAVTHSRSNSRDLEYQFTNLSLKHKETNSGRDSVTGPLRN</sequence>
<dbReference type="SMART" id="SM00338">
    <property type="entry name" value="BRLZ"/>
    <property type="match status" value="1"/>
</dbReference>
<dbReference type="SUPFAM" id="SSF57959">
    <property type="entry name" value="Leucine zipper domain"/>
    <property type="match status" value="1"/>
</dbReference>
<dbReference type="CDD" id="cd14703">
    <property type="entry name" value="bZIP_plant_RF2"/>
    <property type="match status" value="1"/>
</dbReference>
<dbReference type="AlphaFoldDB" id="A0AAX6DZQ5"/>
<protein>
    <recommendedName>
        <fullName evidence="5">BZIP domain-containing protein</fullName>
    </recommendedName>
</protein>
<organism evidence="6 7">
    <name type="scientific">Iris pallida</name>
    <name type="common">Sweet iris</name>
    <dbReference type="NCBI Taxonomy" id="29817"/>
    <lineage>
        <taxon>Eukaryota</taxon>
        <taxon>Viridiplantae</taxon>
        <taxon>Streptophyta</taxon>
        <taxon>Embryophyta</taxon>
        <taxon>Tracheophyta</taxon>
        <taxon>Spermatophyta</taxon>
        <taxon>Magnoliopsida</taxon>
        <taxon>Liliopsida</taxon>
        <taxon>Asparagales</taxon>
        <taxon>Iridaceae</taxon>
        <taxon>Iridoideae</taxon>
        <taxon>Irideae</taxon>
        <taxon>Iris</taxon>
    </lineage>
</organism>
<evidence type="ECO:0000256" key="2">
    <source>
        <dbReference type="ARBA" id="ARBA00023163"/>
    </source>
</evidence>
<feature type="compositionally biased region" description="Polar residues" evidence="4">
    <location>
        <begin position="187"/>
        <end position="200"/>
    </location>
</feature>
<dbReference type="InterPro" id="IPR044759">
    <property type="entry name" value="bZIP_RF2"/>
</dbReference>
<dbReference type="InterPro" id="IPR044797">
    <property type="entry name" value="At4g06598-like"/>
</dbReference>
<keyword evidence="3" id="KW-0175">Coiled coil</keyword>
<evidence type="ECO:0000313" key="7">
    <source>
        <dbReference type="Proteomes" id="UP001140949"/>
    </source>
</evidence>
<reference evidence="6" key="1">
    <citation type="journal article" date="2023" name="GigaByte">
        <title>Genome assembly of the bearded iris, Iris pallida Lam.</title>
        <authorList>
            <person name="Bruccoleri R.E."/>
            <person name="Oakeley E.J."/>
            <person name="Faust A.M.E."/>
            <person name="Altorfer M."/>
            <person name="Dessus-Babus S."/>
            <person name="Burckhardt D."/>
            <person name="Oertli M."/>
            <person name="Naumann U."/>
            <person name="Petersen F."/>
            <person name="Wong J."/>
        </authorList>
    </citation>
    <scope>NUCLEOTIDE SEQUENCE</scope>
    <source>
        <strain evidence="6">GSM-AAB239-AS_SAM_17_03QT</strain>
    </source>
</reference>
<dbReference type="EMBL" id="JANAVB010040820">
    <property type="protein sequence ID" value="KAJ6797337.1"/>
    <property type="molecule type" value="Genomic_DNA"/>
</dbReference>
<name>A0AAX6DZQ5_IRIPA</name>
<evidence type="ECO:0000256" key="4">
    <source>
        <dbReference type="SAM" id="MobiDB-lite"/>
    </source>
</evidence>
<evidence type="ECO:0000256" key="3">
    <source>
        <dbReference type="SAM" id="Coils"/>
    </source>
</evidence>
<evidence type="ECO:0000259" key="5">
    <source>
        <dbReference type="SMART" id="SM00338"/>
    </source>
</evidence>
<dbReference type="Proteomes" id="UP001140949">
    <property type="component" value="Unassembled WGS sequence"/>
</dbReference>
<dbReference type="PANTHER" id="PTHR46835">
    <property type="entry name" value="BASIC-LEUCINE ZIPPER (BZIP) TRANSCRIPTION FACTOR FAMILY PROTEIN-RELATED"/>
    <property type="match status" value="1"/>
</dbReference>
<gene>
    <name evidence="6" type="ORF">M6B38_216665</name>
</gene>
<feature type="domain" description="BZIP" evidence="5">
    <location>
        <begin position="232"/>
        <end position="291"/>
    </location>
</feature>
<dbReference type="Gene3D" id="1.20.5.170">
    <property type="match status" value="1"/>
</dbReference>
<feature type="compositionally biased region" description="Basic and acidic residues" evidence="4">
    <location>
        <begin position="219"/>
        <end position="237"/>
    </location>
</feature>
<accession>A0AAX6DZQ5</accession>
<dbReference type="PANTHER" id="PTHR46835:SF3">
    <property type="entry name" value="BASIC-LEUCINE ZIPPER (BZIP) TRANSCRIPTION FACTOR FAMILY PROTEIN"/>
    <property type="match status" value="1"/>
</dbReference>
<evidence type="ECO:0000256" key="1">
    <source>
        <dbReference type="ARBA" id="ARBA00023015"/>
    </source>
</evidence>
<evidence type="ECO:0000313" key="6">
    <source>
        <dbReference type="EMBL" id="KAJ6797337.1"/>
    </source>
</evidence>
<proteinExistence type="predicted"/>
<feature type="coiled-coil region" evidence="3">
    <location>
        <begin position="247"/>
        <end position="274"/>
    </location>
</feature>
<dbReference type="GO" id="GO:0005634">
    <property type="term" value="C:nucleus"/>
    <property type="evidence" value="ECO:0007669"/>
    <property type="project" value="UniProtKB-ARBA"/>
</dbReference>
<keyword evidence="1" id="KW-0805">Transcription regulation</keyword>
<reference evidence="6" key="2">
    <citation type="submission" date="2023-04" db="EMBL/GenBank/DDBJ databases">
        <authorList>
            <person name="Bruccoleri R.E."/>
            <person name="Oakeley E.J."/>
            <person name="Faust A.-M."/>
            <person name="Dessus-Babus S."/>
            <person name="Altorfer M."/>
            <person name="Burckhardt D."/>
            <person name="Oertli M."/>
            <person name="Naumann U."/>
            <person name="Petersen F."/>
            <person name="Wong J."/>
        </authorList>
    </citation>
    <scope>NUCLEOTIDE SEQUENCE</scope>
    <source>
        <strain evidence="6">GSM-AAB239-AS_SAM_17_03QT</strain>
        <tissue evidence="6">Leaf</tissue>
    </source>
</reference>
<dbReference type="InterPro" id="IPR004827">
    <property type="entry name" value="bZIP"/>
</dbReference>
<comment type="caution">
    <text evidence="6">The sequence shown here is derived from an EMBL/GenBank/DDBJ whole genome shotgun (WGS) entry which is preliminary data.</text>
</comment>
<keyword evidence="2" id="KW-0804">Transcription</keyword>
<dbReference type="GO" id="GO:0003700">
    <property type="term" value="F:DNA-binding transcription factor activity"/>
    <property type="evidence" value="ECO:0007669"/>
    <property type="project" value="InterPro"/>
</dbReference>
<dbReference type="InterPro" id="IPR046347">
    <property type="entry name" value="bZIP_sf"/>
</dbReference>